<accession>A0A975TCC0</accession>
<dbReference type="Proteomes" id="UP000683511">
    <property type="component" value="Chromosome"/>
</dbReference>
<keyword evidence="2 5" id="KW-0812">Transmembrane</keyword>
<dbReference type="RefSeq" id="WP_190603972.1">
    <property type="nucleotide sequence ID" value="NZ_CP021056.1"/>
</dbReference>
<keyword evidence="8" id="KW-1185">Reference proteome</keyword>
<dbReference type="InterPro" id="IPR007452">
    <property type="entry name" value="TamB_C"/>
</dbReference>
<protein>
    <recommendedName>
        <fullName evidence="6">Translocation and assembly module TamB C-terminal domain-containing protein</fullName>
    </recommendedName>
</protein>
<proteinExistence type="predicted"/>
<dbReference type="Pfam" id="PF04357">
    <property type="entry name" value="TamB"/>
    <property type="match status" value="1"/>
</dbReference>
<sequence length="1818" mass="195460">MSNSFNQDSHSSSTRRQLLWLIIFSRGGLAFGIFLLLAMIGGAWRLQNFVYHELVPVAEKNLTNSLNRPIKLGKVTDFSWMGVKFGGSTIPATATDKDWLTIEGIEVGFDLWQLVSQRRLLLDVTLINPDIYVDQDDQGRWLATKIVQQPARGPINTELDKLRFRNGRLVLLPQPHQGKTPTNQSPVAVSFTEVNGTAKLLEKNRLIKLDLAGTPGTGGSIYIQGDVRPGKSLAGDVRIQTKGLLAAEITRLVKLPLDLQAGRVNGDVQIQLTPDRPTLLFGNASVQGVTLSIPRVPQLLSNSQGNLTFQGMVIKLDQMVTSYGKIPLTATGVIDRHNGFNLAARVNAVSLANAQETLKVKLPFPVLGVVKADVQMGGAISHPVLSGQVTGLKSTRIDKVDFAQLSAKFKLATQDSLLTIEDIQGKSQLGADVRGGGRIKLGKASQINLNFASDNVPGDAIAQIYAINPGFSIGTVAGIAQITGTPNNVQTFVKWQAPKAKYAASGETIINSDRTVLFQNVAVNVGDGIVRANGSYANQKWQAFTQAANVKLTPFVQEQKLPNVSLAGARFNGGLDLAGSSGPFKVEEIRPNGAAVSIAGGKVGINQVKLQDKSFAAELVAEDVRLGQILKKAHPILNAPLTGKFQVAGNRENFSLQTAIAKGDGQLAVDGGKVTAKNIQLADGRYQGQLTINQVPLPRLANVAPQLRDSRVTGEFNVAGLAESIRTNTIQATGQAKLNVSGGTVTAKNIQLADGRYQAAVSGRGVELTRLNPQWQGDLAAQLQVMGVFGSGRLADVLAAGEVQFSQGIAGIRSPLNAAIAWNGERLIVNSAKGRDVNANGYILADAQKPGIPTITQLNLNVQAKNYNLQNVSLKLPQNVAVTGLADFNGQITGKLTAPNLVGMLGLRNLRVKDFAFEPLLTGNINLQQGQSSSLDVAGKSDRLAVNLSPNNRPNAFLVKWQQALATGRAVENDWTVNVENFPLKALNIALPDNTALGAGAVAGLLSGKFQVNQQTLAAAGNIAIDQPRLARIKGDRFSTLFRYNNNSATFTNSELIKGKSRYSFNANIQQINRKPQIQAKINVSQGQIQDVLAAAQIFDLQDLQRGLTAPTYGTAADLTNIYPQGLPNQPLLSQIQRLSELDTLQTNQEEKRLASKPIPDLIDLQGIFNGDIAINTIATKAPTVEFNLQGQNFVWGREEEPNRYYRADKVIAEGNFTNGVLRLQPLRVESKDKLINFAGNIGGKEQSGQLRVKNFPIQLLSNFVKIPVGISGNLNATAAIAGSVANPQARGELNITNGTLNQKKIESANASFSYNNGRLNFGSTVLASGPEPVNVTGSIPYKLPFASLEPESNQINLDVKVKDEGLALLNLFTNEISFEDGEGELDLTIRGTRRQPLVKGIASLNNASFSAQALPGKLTNVSGKAQFDFDRVVVESFQGKYSNGKVEAAGEIPIFTSQNIKINNPLNVNLEKLVLNLKGLYQGGASGNLQINGSLLNPVIGGNIELVDGLVLVAEASDTNTVNDDIDSSSLKVNKQNKSDTNIRITKLDNLELKLGRNVKIARPPIFNFLASGNLTVNGFLSNPIPEGTIKLTQGGVNLFTTQLNLARGYDNSATFRSSQPRNPDLNLRLFAKVLDVIQNVDISRQGTGLSTLETVRVEANIKGSASKINDNLELKSSPSRSETEIVTLLGGGFVDTQGRADSTLGLINIAGSAVFNNFQSAFNQIGSAFGLSELRLFPTIIADRPEAPRSNSSLELALEAGVDISSKFSISGIKILTTDDPFQWGINYRINDEFRLRSSTNLTDDSRAVIEFERRF</sequence>
<gene>
    <name evidence="7" type="ORF">B6N60_04118</name>
</gene>
<evidence type="ECO:0000256" key="2">
    <source>
        <dbReference type="ARBA" id="ARBA00022692"/>
    </source>
</evidence>
<evidence type="ECO:0000313" key="7">
    <source>
        <dbReference type="EMBL" id="QXE25403.1"/>
    </source>
</evidence>
<evidence type="ECO:0000259" key="6">
    <source>
        <dbReference type="Pfam" id="PF04357"/>
    </source>
</evidence>
<dbReference type="GO" id="GO:0009306">
    <property type="term" value="P:protein secretion"/>
    <property type="evidence" value="ECO:0007669"/>
    <property type="project" value="InterPro"/>
</dbReference>
<dbReference type="PANTHER" id="PTHR34457">
    <property type="entry name" value="EMBRYO DEFECTIVE 2410"/>
    <property type="match status" value="1"/>
</dbReference>
<keyword evidence="3 5" id="KW-1133">Transmembrane helix</keyword>
<evidence type="ECO:0000313" key="8">
    <source>
        <dbReference type="Proteomes" id="UP000683511"/>
    </source>
</evidence>
<feature type="transmembrane region" description="Helical" evidence="5">
    <location>
        <begin position="18"/>
        <end position="44"/>
    </location>
</feature>
<feature type="domain" description="Translocation and assembly module TamB C-terminal" evidence="6">
    <location>
        <begin position="1437"/>
        <end position="1818"/>
    </location>
</feature>
<dbReference type="EMBL" id="CP021056">
    <property type="protein sequence ID" value="QXE25403.1"/>
    <property type="molecule type" value="Genomic_DNA"/>
</dbReference>
<dbReference type="KEGG" id="rsin:B6N60_04118"/>
<evidence type="ECO:0000256" key="1">
    <source>
        <dbReference type="ARBA" id="ARBA00004167"/>
    </source>
</evidence>
<evidence type="ECO:0000256" key="5">
    <source>
        <dbReference type="SAM" id="Phobius"/>
    </source>
</evidence>
<dbReference type="GO" id="GO:0005886">
    <property type="term" value="C:plasma membrane"/>
    <property type="evidence" value="ECO:0007669"/>
    <property type="project" value="InterPro"/>
</dbReference>
<dbReference type="InterPro" id="IPR053022">
    <property type="entry name" value="Chloroplast_translocon_comp"/>
</dbReference>
<name>A0A975TCC0_9NOST</name>
<keyword evidence="4 5" id="KW-0472">Membrane</keyword>
<reference evidence="7" key="1">
    <citation type="submission" date="2017-04" db="EMBL/GenBank/DDBJ databases">
        <title>Genome deletions in a multicellular cyanobacterial endosymbiont for morphological adaptation in marine diatoms.</title>
        <authorList>
            <person name="Wang Y."/>
            <person name="Gao H."/>
            <person name="Li R."/>
            <person name="Xu X."/>
        </authorList>
    </citation>
    <scope>NUCLEOTIDE SEQUENCE</scope>
    <source>
        <strain evidence="7">FACHB 800</strain>
    </source>
</reference>
<comment type="subcellular location">
    <subcellularLocation>
        <location evidence="1">Membrane</location>
        <topology evidence="1">Single-pass membrane protein</topology>
    </subcellularLocation>
</comment>
<dbReference type="PANTHER" id="PTHR34457:SF3">
    <property type="entry name" value="PROTEIN TIC236, CHLOROPLASTIC"/>
    <property type="match status" value="1"/>
</dbReference>
<evidence type="ECO:0000256" key="4">
    <source>
        <dbReference type="ARBA" id="ARBA00023136"/>
    </source>
</evidence>
<evidence type="ECO:0000256" key="3">
    <source>
        <dbReference type="ARBA" id="ARBA00022989"/>
    </source>
</evidence>
<organism evidence="7 8">
    <name type="scientific">Richelia sinica FACHB-800</name>
    <dbReference type="NCBI Taxonomy" id="1357546"/>
    <lineage>
        <taxon>Bacteria</taxon>
        <taxon>Bacillati</taxon>
        <taxon>Cyanobacteriota</taxon>
        <taxon>Cyanophyceae</taxon>
        <taxon>Nostocales</taxon>
        <taxon>Nostocaceae</taxon>
        <taxon>Richelia</taxon>
    </lineage>
</organism>